<dbReference type="Proteomes" id="UP000660380">
    <property type="component" value="Unassembled WGS sequence"/>
</dbReference>
<protein>
    <submittedName>
        <fullName evidence="1">ROK family protein</fullName>
    </submittedName>
</protein>
<evidence type="ECO:0000313" key="2">
    <source>
        <dbReference type="Proteomes" id="UP000660380"/>
    </source>
</evidence>
<evidence type="ECO:0000313" key="1">
    <source>
        <dbReference type="EMBL" id="MBD2607785.1"/>
    </source>
</evidence>
<gene>
    <name evidence="1" type="ORF">H6G81_25460</name>
</gene>
<comment type="caution">
    <text evidence="1">The sequence shown here is derived from an EMBL/GenBank/DDBJ whole genome shotgun (WGS) entry which is preliminary data.</text>
</comment>
<name>A0ABR8GWA0_9CYAN</name>
<reference evidence="1 2" key="1">
    <citation type="journal article" date="2020" name="ISME J.">
        <title>Comparative genomics reveals insights into cyanobacterial evolution and habitat adaptation.</title>
        <authorList>
            <person name="Chen M.Y."/>
            <person name="Teng W.K."/>
            <person name="Zhao L."/>
            <person name="Hu C.X."/>
            <person name="Zhou Y.K."/>
            <person name="Han B.P."/>
            <person name="Song L.R."/>
            <person name="Shu W.S."/>
        </authorList>
    </citation>
    <scope>NUCLEOTIDE SEQUENCE [LARGE SCALE GENOMIC DNA]</scope>
    <source>
        <strain evidence="1 2">FACHB-248</strain>
    </source>
</reference>
<proteinExistence type="predicted"/>
<keyword evidence="2" id="KW-1185">Reference proteome</keyword>
<dbReference type="Gene3D" id="3.30.420.40">
    <property type="match status" value="1"/>
</dbReference>
<organism evidence="1 2">
    <name type="scientific">Scytonema hofmannii FACHB-248</name>
    <dbReference type="NCBI Taxonomy" id="1842502"/>
    <lineage>
        <taxon>Bacteria</taxon>
        <taxon>Bacillati</taxon>
        <taxon>Cyanobacteriota</taxon>
        <taxon>Cyanophyceae</taxon>
        <taxon>Nostocales</taxon>
        <taxon>Scytonemataceae</taxon>
        <taxon>Scytonema</taxon>
    </lineage>
</organism>
<sequence length="56" mass="6240">MTLILALDFGGTKLAAAVVNLGSQRWLRYERRFSPTNANASSDLEMMRSLIHSLCI</sequence>
<dbReference type="EMBL" id="JACJTA010000073">
    <property type="protein sequence ID" value="MBD2607785.1"/>
    <property type="molecule type" value="Genomic_DNA"/>
</dbReference>
<accession>A0ABR8GWA0</accession>